<evidence type="ECO:0000313" key="5">
    <source>
        <dbReference type="EMBL" id="MFC5471285.1"/>
    </source>
</evidence>
<organism evidence="5 6">
    <name type="scientific">Cohnella suwonensis</name>
    <dbReference type="NCBI Taxonomy" id="696072"/>
    <lineage>
        <taxon>Bacteria</taxon>
        <taxon>Bacillati</taxon>
        <taxon>Bacillota</taxon>
        <taxon>Bacilli</taxon>
        <taxon>Bacillales</taxon>
        <taxon>Paenibacillaceae</taxon>
        <taxon>Cohnella</taxon>
    </lineage>
</organism>
<dbReference type="InterPro" id="IPR011493">
    <property type="entry name" value="GLUG"/>
</dbReference>
<dbReference type="Gene3D" id="2.60.120.260">
    <property type="entry name" value="Galactose-binding domain-like"/>
    <property type="match status" value="1"/>
</dbReference>
<evidence type="ECO:0000256" key="2">
    <source>
        <dbReference type="SAM" id="MobiDB-lite"/>
    </source>
</evidence>
<dbReference type="InterPro" id="IPR011432">
    <property type="entry name" value="Shr-like_HID"/>
</dbReference>
<dbReference type="RefSeq" id="WP_378083414.1">
    <property type="nucleotide sequence ID" value="NZ_JBHSMH010000097.1"/>
</dbReference>
<dbReference type="Proteomes" id="UP001596105">
    <property type="component" value="Unassembled WGS sequence"/>
</dbReference>
<dbReference type="Gene3D" id="2.60.40.2340">
    <property type="match status" value="1"/>
</dbReference>
<feature type="domain" description="F5/8 type C" evidence="3">
    <location>
        <begin position="11"/>
        <end position="171"/>
    </location>
</feature>
<dbReference type="InterPro" id="IPR008979">
    <property type="entry name" value="Galactose-bd-like_sf"/>
</dbReference>
<accession>A0ABW0LZQ2</accession>
<feature type="domain" description="SLH" evidence="4">
    <location>
        <begin position="1106"/>
        <end position="1166"/>
    </location>
</feature>
<protein>
    <submittedName>
        <fullName evidence="5">S-layer homology domain-containing protein</fullName>
    </submittedName>
</protein>
<dbReference type="NCBIfam" id="TIGR02543">
    <property type="entry name" value="List_Bact_rpt"/>
    <property type="match status" value="1"/>
</dbReference>
<dbReference type="InterPro" id="IPR051465">
    <property type="entry name" value="Cell_Envelope_Struct_Comp"/>
</dbReference>
<dbReference type="InterPro" id="IPR025883">
    <property type="entry name" value="Cadherin-like_domain"/>
</dbReference>
<feature type="compositionally biased region" description="Gly residues" evidence="2">
    <location>
        <begin position="945"/>
        <end position="956"/>
    </location>
</feature>
<evidence type="ECO:0000259" key="3">
    <source>
        <dbReference type="PROSITE" id="PS50022"/>
    </source>
</evidence>
<dbReference type="SUPFAM" id="SSF49785">
    <property type="entry name" value="Galactose-binding domain-like"/>
    <property type="match status" value="1"/>
</dbReference>
<dbReference type="Pfam" id="PF09479">
    <property type="entry name" value="Flg_new"/>
    <property type="match status" value="2"/>
</dbReference>
<dbReference type="InterPro" id="IPR042229">
    <property type="entry name" value="Listeria/Bacterioides_rpt_sf"/>
</dbReference>
<comment type="caution">
    <text evidence="5">The sequence shown here is derived from an EMBL/GenBank/DDBJ whole genome shotgun (WGS) entry which is preliminary data.</text>
</comment>
<dbReference type="Pfam" id="PF00395">
    <property type="entry name" value="SLH"/>
    <property type="match status" value="3"/>
</dbReference>
<dbReference type="Pfam" id="PF07550">
    <property type="entry name" value="Shr-like_HID"/>
    <property type="match status" value="1"/>
</dbReference>
<dbReference type="PROSITE" id="PS51272">
    <property type="entry name" value="SLH"/>
    <property type="match status" value="3"/>
</dbReference>
<dbReference type="Gene3D" id="2.160.20.110">
    <property type="match status" value="1"/>
</dbReference>
<feature type="region of interest" description="Disordered" evidence="2">
    <location>
        <begin position="936"/>
        <end position="977"/>
    </location>
</feature>
<dbReference type="InterPro" id="IPR001119">
    <property type="entry name" value="SLH_dom"/>
</dbReference>
<comment type="subcellular location">
    <subcellularLocation>
        <location evidence="1">Cell envelope</location>
    </subcellularLocation>
</comment>
<evidence type="ECO:0000313" key="6">
    <source>
        <dbReference type="Proteomes" id="UP001596105"/>
    </source>
</evidence>
<dbReference type="PANTHER" id="PTHR43308">
    <property type="entry name" value="OUTER MEMBRANE PROTEIN ALPHA-RELATED"/>
    <property type="match status" value="1"/>
</dbReference>
<evidence type="ECO:0000259" key="4">
    <source>
        <dbReference type="PROSITE" id="PS51272"/>
    </source>
</evidence>
<dbReference type="EMBL" id="JBHSMH010000097">
    <property type="protein sequence ID" value="MFC5471285.1"/>
    <property type="molecule type" value="Genomic_DNA"/>
</dbReference>
<sequence>MTQPSAAYAATTGTNLALATNGATVSSSSSIESLPDWAMANINDGSEVSTPGTSLGWTSNVASAPTNPEWVQLDLGADQTFNQVKLFPRTDGIAAGGGFPVDFNVEVSTDEQNWTMVDEESNFPIPNPVIGQEFNFASVTARYVRVTGTKLGHDESNNYYMQLAEMEVYNADLLAPPSLTADTTDNDRDHDIEIAFTDDEAWRDAIKAVKVGTNTLDSTDYTISAGTITIKASTLPIGSLDITVRADVYANGTAVQAVLFNYPGDGAGTANDPYQIATAEQLDKVRNNLQSGVYFKLTADIDLSGYQADEGWIPIGDSDTPFQGDMDGNGYKIKNLKINSPSGQYIGLFGYTGENSIVHNIRLENAIVSGNTYVGGFVGRNLGTISNSSASGNISGKYNIGGLVGGNEGTISSSSAAGSVSGNIFVGGLVGNNIYYTGIGTISNSYATGNVSGQSNVGGLAGYSVGHVSNSFATGSVSGSDSNVGGLVGYSMGTVSNSYAMGSVSGSSDTGGLVGYDVFGGTAIHDSFYDTGTTGQSDTGKGDGKSTAAMKTQSTYTDANWDFASTWGIGSSHNNGYPYLRALLRNVTYDGNENTAGDVPSDGNAYWQGDTVTVLDNTENLTRTGYSFAGWNTAADGSGTSYSVEETFSMDSFGVTLYAKWNPSVTYDKNTADGGTVPANSITYEQRATVTVLGNTGNLVKDGYAFAGWNTAADGSGNRYTEGDSVNIGVTSVILYAQWLSANALLSGLSVDHGTLAPEFAPSERSYTADVASNVSSLRISFTKADPSQSITVTGATYVSVTDSVYYSYGVSNLIDGSNPIRILVMAEDGTENTYDLNVNRESSNADLSGLALSTGALDPAFAAGTTGYTSSVANDVSSLTVTATVSNPNATVTVNGTTATSGQASGAISLQPGSNSIVIVVTAQDQTTKKTYTVNVTRPQASTSGGGDGGSGSGGSSPTSDKVTSTDGTLTLPAGRAGEVGLEDAVTVSIPTDATHKDLRITIERLANTQNLPMNTDALVSSVYEILKNFSENFSNPVTLTFKFDPNSLKGNEKPVVFYYDETKKEWVKVGGTVDGNRITVDVDHFTKFAVFAVDAADTPPTEPAKQVIFSDISGHWAESAINQAVSKGIVTGYTDGTFKPNRTVTRAEFAVMLMNALKPQGEGAALKFADTAKIGAWAQKAVAQAVQAGIINGYADGTFRPNAEITRAEMAAMIAKALGKSTEANAATGFADDKDIPAWAKAGVAYVKQTGIMQGKGDNEFAPQDYAARAEAATVLLNLSAAKRN</sequence>
<dbReference type="Gene3D" id="2.60.220.30">
    <property type="match status" value="1"/>
</dbReference>
<proteinExistence type="predicted"/>
<dbReference type="Pfam" id="PF00754">
    <property type="entry name" value="F5_F8_type_C"/>
    <property type="match status" value="1"/>
</dbReference>
<keyword evidence="6" id="KW-1185">Reference proteome</keyword>
<dbReference type="InterPro" id="IPR000421">
    <property type="entry name" value="FA58C"/>
</dbReference>
<name>A0ABW0LZQ2_9BACL</name>
<reference evidence="6" key="1">
    <citation type="journal article" date="2019" name="Int. J. Syst. Evol. Microbiol.">
        <title>The Global Catalogue of Microorganisms (GCM) 10K type strain sequencing project: providing services to taxonomists for standard genome sequencing and annotation.</title>
        <authorList>
            <consortium name="The Broad Institute Genomics Platform"/>
            <consortium name="The Broad Institute Genome Sequencing Center for Infectious Disease"/>
            <person name="Wu L."/>
            <person name="Ma J."/>
        </authorList>
    </citation>
    <scope>NUCLEOTIDE SEQUENCE [LARGE SCALE GENOMIC DNA]</scope>
    <source>
        <strain evidence="6">CCUG 57113</strain>
    </source>
</reference>
<dbReference type="PANTHER" id="PTHR43308:SF5">
    <property type="entry name" value="S-LAYER PROTEIN _ PEPTIDOGLYCAN ENDO-BETA-N-ACETYLGLUCOSAMINIDASE"/>
    <property type="match status" value="1"/>
</dbReference>
<dbReference type="Pfam" id="PF12733">
    <property type="entry name" value="Cadherin-like"/>
    <property type="match status" value="2"/>
</dbReference>
<dbReference type="InterPro" id="IPR013378">
    <property type="entry name" value="InlB-like_B-rpt"/>
</dbReference>
<gene>
    <name evidence="5" type="ORF">ACFPPD_21585</name>
</gene>
<dbReference type="Gene3D" id="2.60.40.4270">
    <property type="entry name" value="Listeria-Bacteroides repeat domain"/>
    <property type="match status" value="2"/>
</dbReference>
<dbReference type="PROSITE" id="PS50022">
    <property type="entry name" value="FA58C_3"/>
    <property type="match status" value="1"/>
</dbReference>
<feature type="domain" description="SLH" evidence="4">
    <location>
        <begin position="1167"/>
        <end position="1230"/>
    </location>
</feature>
<feature type="domain" description="SLH" evidence="4">
    <location>
        <begin position="1232"/>
        <end position="1287"/>
    </location>
</feature>
<dbReference type="Pfam" id="PF07581">
    <property type="entry name" value="Glug"/>
    <property type="match status" value="2"/>
</dbReference>
<evidence type="ECO:0000256" key="1">
    <source>
        <dbReference type="ARBA" id="ARBA00004196"/>
    </source>
</evidence>